<dbReference type="InterPro" id="IPR031424">
    <property type="entry name" value="QVR-like"/>
</dbReference>
<dbReference type="RefSeq" id="XP_062716623.1">
    <property type="nucleotide sequence ID" value="XM_062860639.1"/>
</dbReference>
<dbReference type="EnsemblMetazoa" id="AALFPA23_004868.R6055">
    <property type="protein sequence ID" value="AALFPA23_004868.P6055"/>
    <property type="gene ID" value="AALFPA23_004868"/>
</dbReference>
<evidence type="ECO:0000256" key="1">
    <source>
        <dbReference type="ARBA" id="ARBA00022729"/>
    </source>
</evidence>
<keyword evidence="2" id="KW-0325">Glycoprotein</keyword>
<evidence type="ECO:0000313" key="4">
    <source>
        <dbReference type="Proteomes" id="UP000069940"/>
    </source>
</evidence>
<keyword evidence="4" id="KW-1185">Reference proteome</keyword>
<protein>
    <recommendedName>
        <fullName evidence="5">Protein quiver</fullName>
    </recommendedName>
</protein>
<dbReference type="GeneID" id="109402813"/>
<organism evidence="3 4">
    <name type="scientific">Aedes albopictus</name>
    <name type="common">Asian tiger mosquito</name>
    <name type="synonym">Stegomyia albopicta</name>
    <dbReference type="NCBI Taxonomy" id="7160"/>
    <lineage>
        <taxon>Eukaryota</taxon>
        <taxon>Metazoa</taxon>
        <taxon>Ecdysozoa</taxon>
        <taxon>Arthropoda</taxon>
        <taxon>Hexapoda</taxon>
        <taxon>Insecta</taxon>
        <taxon>Pterygota</taxon>
        <taxon>Neoptera</taxon>
        <taxon>Endopterygota</taxon>
        <taxon>Diptera</taxon>
        <taxon>Nematocera</taxon>
        <taxon>Culicoidea</taxon>
        <taxon>Culicidae</taxon>
        <taxon>Culicinae</taxon>
        <taxon>Aedini</taxon>
        <taxon>Aedes</taxon>
        <taxon>Stegomyia</taxon>
    </lineage>
</organism>
<keyword evidence="1" id="KW-0732">Signal</keyword>
<dbReference type="Proteomes" id="UP000069940">
    <property type="component" value="Unassembled WGS sequence"/>
</dbReference>
<reference evidence="3" key="2">
    <citation type="submission" date="2025-05" db="UniProtKB">
        <authorList>
            <consortium name="EnsemblMetazoa"/>
        </authorList>
    </citation>
    <scope>IDENTIFICATION</scope>
    <source>
        <strain evidence="3">Foshan</strain>
    </source>
</reference>
<evidence type="ECO:0008006" key="5">
    <source>
        <dbReference type="Google" id="ProtNLM"/>
    </source>
</evidence>
<proteinExistence type="predicted"/>
<evidence type="ECO:0000256" key="2">
    <source>
        <dbReference type="ARBA" id="ARBA00023180"/>
    </source>
</evidence>
<reference evidence="4" key="1">
    <citation type="journal article" date="2015" name="Proc. Natl. Acad. Sci. U.S.A.">
        <title>Genome sequence of the Asian Tiger mosquito, Aedes albopictus, reveals insights into its biology, genetics, and evolution.</title>
        <authorList>
            <person name="Chen X.G."/>
            <person name="Jiang X."/>
            <person name="Gu J."/>
            <person name="Xu M."/>
            <person name="Wu Y."/>
            <person name="Deng Y."/>
            <person name="Zhang C."/>
            <person name="Bonizzoni M."/>
            <person name="Dermauw W."/>
            <person name="Vontas J."/>
            <person name="Armbruster P."/>
            <person name="Huang X."/>
            <person name="Yang Y."/>
            <person name="Zhang H."/>
            <person name="He W."/>
            <person name="Peng H."/>
            <person name="Liu Y."/>
            <person name="Wu K."/>
            <person name="Chen J."/>
            <person name="Lirakis M."/>
            <person name="Topalis P."/>
            <person name="Van Leeuwen T."/>
            <person name="Hall A.B."/>
            <person name="Jiang X."/>
            <person name="Thorpe C."/>
            <person name="Mueller R.L."/>
            <person name="Sun C."/>
            <person name="Waterhouse R.M."/>
            <person name="Yan G."/>
            <person name="Tu Z.J."/>
            <person name="Fang X."/>
            <person name="James A.A."/>
        </authorList>
    </citation>
    <scope>NUCLEOTIDE SEQUENCE [LARGE SCALE GENOMIC DNA]</scope>
    <source>
        <strain evidence="4">Foshan</strain>
    </source>
</reference>
<name>A0ABM1Y1N6_AEDAL</name>
<accession>A0ABM1Y1N6</accession>
<dbReference type="Pfam" id="PF17064">
    <property type="entry name" value="QVR"/>
    <property type="match status" value="1"/>
</dbReference>
<sequence>MEIPLFCAPSRKGYRTNHLKVHTNIPNFCFSPFPFLAINTTLGIKCFRCTVAPPNRYAANSTKTQLCSKFDHSDYFTVDCPWSTMCVKRIFKIQLMNREQETISRDCALQKETEQIYRNGNWTKQHHIEEPYQEGCQTINDSTYCFCRGTMCNSATKVEKNSYHADAMAVIFVFNVMKYIRNIEY</sequence>
<evidence type="ECO:0000313" key="3">
    <source>
        <dbReference type="EnsemblMetazoa" id="AALFPA23_004868.P6055"/>
    </source>
</evidence>